<dbReference type="Gene3D" id="3.90.1150.10">
    <property type="entry name" value="Aspartate Aminotransferase, domain 1"/>
    <property type="match status" value="1"/>
</dbReference>
<dbReference type="HAMAP" id="MF_00713">
    <property type="entry name" value="GcvPB"/>
    <property type="match status" value="1"/>
</dbReference>
<dbReference type="GO" id="GO:0004375">
    <property type="term" value="F:glycine dehydrogenase (decarboxylating) activity"/>
    <property type="evidence" value="ECO:0007669"/>
    <property type="project" value="UniProtKB-EC"/>
</dbReference>
<dbReference type="Pfam" id="PF02347">
    <property type="entry name" value="GDC-P"/>
    <property type="match status" value="1"/>
</dbReference>
<comment type="similarity">
    <text evidence="6">Belongs to the GcvP family. C-terminal subunit subfamily.</text>
</comment>
<dbReference type="EMBL" id="DTPE01000188">
    <property type="protein sequence ID" value="HGE75395.1"/>
    <property type="molecule type" value="Genomic_DNA"/>
</dbReference>
<evidence type="ECO:0000256" key="5">
    <source>
        <dbReference type="ARBA" id="ARBA00049026"/>
    </source>
</evidence>
<evidence type="ECO:0000256" key="2">
    <source>
        <dbReference type="ARBA" id="ARBA00003788"/>
    </source>
</evidence>
<sequence length="476" mass="52832">MELIFEISSEGRRGFIPPKMDVKSYKIPGKFARTASPKLPELTEGEVVRHYTNLSRLNYAVDVGFYPLGSCTMKYNPKVNEAAASLGGFLNIHPYQDQKSVQGALELMYNLQEALKEVSGMDALTLQPAAGAHGEYTGIAIVRAYHTHRKDFGRNEMIIPDSAHGTNPATATMNGYKAIEIKSDKNGMVDIEELRKIVGPHTAGIMLTNPNTLGLFDENILEIADIIHKAGGLLYYDGANLNAVMGKVRPGDLGFDVVHFNLHKTFSTPHGMGGPGSGPVGVKSFLEQFLPIPGIEKKGEKYLLNYSRKNTIGRVRSFYGNFGVLVRAYAYILTMGGDGLKYASEMAVLNANYLKVKISKTLEIPYNEKPCMHEFVATTEPLLEHGVKALDFVKRMLDYGVHPPTVYFPLIVHEDIMIEPTETESKSTLDHFAEIVEKIAKEAKENPKLLQEAPHITPVRRLDDVRAAKQLVLRWK</sequence>
<dbReference type="SUPFAM" id="SSF53383">
    <property type="entry name" value="PLP-dependent transferases"/>
    <property type="match status" value="1"/>
</dbReference>
<evidence type="ECO:0000259" key="8">
    <source>
        <dbReference type="Pfam" id="PF21478"/>
    </source>
</evidence>
<name>A0A7V3REZ4_9BACT</name>
<evidence type="ECO:0000256" key="4">
    <source>
        <dbReference type="ARBA" id="ARBA00023002"/>
    </source>
</evidence>
<dbReference type="FunFam" id="3.40.640.10:FF:000034">
    <property type="entry name" value="Probable glycine dehydrogenase (decarboxylating) subunit 2"/>
    <property type="match status" value="1"/>
</dbReference>
<keyword evidence="3 6" id="KW-0663">Pyridoxal phosphate</keyword>
<dbReference type="InterPro" id="IPR015424">
    <property type="entry name" value="PyrdxlP-dep_Trfase"/>
</dbReference>
<dbReference type="CDD" id="cd00613">
    <property type="entry name" value="GDC-P"/>
    <property type="match status" value="1"/>
</dbReference>
<dbReference type="AlphaFoldDB" id="A0A7V3REZ4"/>
<proteinExistence type="inferred from homology"/>
<comment type="catalytic activity">
    <reaction evidence="5 6">
        <text>N(6)-[(R)-lipoyl]-L-lysyl-[glycine-cleavage complex H protein] + glycine + H(+) = N(6)-[(R)-S(8)-aminomethyldihydrolipoyl]-L-lysyl-[glycine-cleavage complex H protein] + CO2</text>
        <dbReference type="Rhea" id="RHEA:24304"/>
        <dbReference type="Rhea" id="RHEA-COMP:10494"/>
        <dbReference type="Rhea" id="RHEA-COMP:10495"/>
        <dbReference type="ChEBI" id="CHEBI:15378"/>
        <dbReference type="ChEBI" id="CHEBI:16526"/>
        <dbReference type="ChEBI" id="CHEBI:57305"/>
        <dbReference type="ChEBI" id="CHEBI:83099"/>
        <dbReference type="ChEBI" id="CHEBI:83143"/>
        <dbReference type="EC" id="1.4.4.2"/>
    </reaction>
</comment>
<protein>
    <recommendedName>
        <fullName evidence="6">Probable glycine dehydrogenase (decarboxylating) subunit 2</fullName>
        <ecNumber evidence="6">1.4.4.2</ecNumber>
    </recommendedName>
    <alternativeName>
        <fullName evidence="6">Glycine cleavage system P-protein subunit 2</fullName>
    </alternativeName>
    <alternativeName>
        <fullName evidence="6">Glycine decarboxylase subunit 2</fullName>
    </alternativeName>
    <alternativeName>
        <fullName evidence="6">Glycine dehydrogenase (aminomethyl-transferring) subunit 2</fullName>
    </alternativeName>
</protein>
<comment type="caution">
    <text evidence="9">The sequence shown here is derived from an EMBL/GenBank/DDBJ whole genome shotgun (WGS) entry which is preliminary data.</text>
</comment>
<evidence type="ECO:0000313" key="9">
    <source>
        <dbReference type="EMBL" id="HGE75395.1"/>
    </source>
</evidence>
<evidence type="ECO:0000256" key="6">
    <source>
        <dbReference type="HAMAP-Rule" id="MF_00713"/>
    </source>
</evidence>
<dbReference type="Gene3D" id="3.40.640.10">
    <property type="entry name" value="Type I PLP-dependent aspartate aminotransferase-like (Major domain)"/>
    <property type="match status" value="1"/>
</dbReference>
<keyword evidence="4 6" id="KW-0560">Oxidoreductase</keyword>
<dbReference type="InterPro" id="IPR049316">
    <property type="entry name" value="GDC-P_C"/>
</dbReference>
<dbReference type="GO" id="GO:0030170">
    <property type="term" value="F:pyridoxal phosphate binding"/>
    <property type="evidence" value="ECO:0007669"/>
    <property type="project" value="TreeGrafter"/>
</dbReference>
<feature type="modified residue" description="N6-(pyridoxal phosphate)lysine" evidence="6">
    <location>
        <position position="264"/>
    </location>
</feature>
<accession>A0A7V3REZ4</accession>
<dbReference type="InterPro" id="IPR015422">
    <property type="entry name" value="PyrdxlP-dep_Trfase_small"/>
</dbReference>
<dbReference type="InterPro" id="IPR015421">
    <property type="entry name" value="PyrdxlP-dep_Trfase_major"/>
</dbReference>
<gene>
    <name evidence="6" type="primary">gcvPB</name>
    <name evidence="9" type="ORF">ENX73_04650</name>
</gene>
<dbReference type="GO" id="GO:0005829">
    <property type="term" value="C:cytosol"/>
    <property type="evidence" value="ECO:0007669"/>
    <property type="project" value="TreeGrafter"/>
</dbReference>
<dbReference type="NCBIfam" id="NF003346">
    <property type="entry name" value="PRK04366.1"/>
    <property type="match status" value="1"/>
</dbReference>
<comment type="subunit">
    <text evidence="6">The glycine cleavage system is composed of four proteins: P, T, L and H. In this organism, the P 'protein' is a heterodimer of two subunits.</text>
</comment>
<dbReference type="InterPro" id="IPR023012">
    <property type="entry name" value="GcvPB"/>
</dbReference>
<evidence type="ECO:0000259" key="7">
    <source>
        <dbReference type="Pfam" id="PF02347"/>
    </source>
</evidence>
<dbReference type="PANTHER" id="PTHR11773">
    <property type="entry name" value="GLYCINE DEHYDROGENASE, DECARBOXYLATING"/>
    <property type="match status" value="1"/>
</dbReference>
<reference evidence="9" key="1">
    <citation type="journal article" date="2020" name="mSystems">
        <title>Genome- and Community-Level Interaction Insights into Carbon Utilization and Element Cycling Functions of Hydrothermarchaeota in Hydrothermal Sediment.</title>
        <authorList>
            <person name="Zhou Z."/>
            <person name="Liu Y."/>
            <person name="Xu W."/>
            <person name="Pan J."/>
            <person name="Luo Z.H."/>
            <person name="Li M."/>
        </authorList>
    </citation>
    <scope>NUCLEOTIDE SEQUENCE [LARGE SCALE GENOMIC DNA]</scope>
    <source>
        <strain evidence="9">SpSt-966</strain>
    </source>
</reference>
<dbReference type="PANTHER" id="PTHR11773:SF1">
    <property type="entry name" value="GLYCINE DEHYDROGENASE (DECARBOXYLATING), MITOCHONDRIAL"/>
    <property type="match status" value="1"/>
</dbReference>
<organism evidence="9">
    <name type="scientific">Mesoaciditoga lauensis</name>
    <dbReference type="NCBI Taxonomy" id="1495039"/>
    <lineage>
        <taxon>Bacteria</taxon>
        <taxon>Thermotogati</taxon>
        <taxon>Thermotogota</taxon>
        <taxon>Thermotogae</taxon>
        <taxon>Mesoaciditogales</taxon>
        <taxon>Mesoaciditogaceae</taxon>
        <taxon>Mesoaciditoga</taxon>
    </lineage>
</organism>
<dbReference type="GO" id="GO:0016594">
    <property type="term" value="F:glycine binding"/>
    <property type="evidence" value="ECO:0007669"/>
    <property type="project" value="TreeGrafter"/>
</dbReference>
<dbReference type="InterPro" id="IPR049315">
    <property type="entry name" value="GDC-P_N"/>
</dbReference>
<dbReference type="EC" id="1.4.4.2" evidence="6"/>
<dbReference type="FunFam" id="3.90.1150.10:FF:000014">
    <property type="entry name" value="Probable glycine dehydrogenase (decarboxylating) subunit 2"/>
    <property type="match status" value="1"/>
</dbReference>
<dbReference type="Pfam" id="PF21478">
    <property type="entry name" value="GcvP2_C"/>
    <property type="match status" value="1"/>
</dbReference>
<comment type="cofactor">
    <cofactor evidence="1 6">
        <name>pyridoxal 5'-phosphate</name>
        <dbReference type="ChEBI" id="CHEBI:597326"/>
    </cofactor>
</comment>
<evidence type="ECO:0000256" key="3">
    <source>
        <dbReference type="ARBA" id="ARBA00022898"/>
    </source>
</evidence>
<dbReference type="GO" id="GO:0005960">
    <property type="term" value="C:glycine cleavage complex"/>
    <property type="evidence" value="ECO:0007669"/>
    <property type="project" value="TreeGrafter"/>
</dbReference>
<evidence type="ECO:0000256" key="1">
    <source>
        <dbReference type="ARBA" id="ARBA00001933"/>
    </source>
</evidence>
<dbReference type="GO" id="GO:0019464">
    <property type="term" value="P:glycine decarboxylation via glycine cleavage system"/>
    <property type="evidence" value="ECO:0007669"/>
    <property type="project" value="UniProtKB-UniRule"/>
</dbReference>
<dbReference type="InterPro" id="IPR020581">
    <property type="entry name" value="GDC_P"/>
</dbReference>
<dbReference type="Gene3D" id="6.20.440.10">
    <property type="match status" value="1"/>
</dbReference>
<comment type="function">
    <text evidence="2 6">The glycine cleavage system catalyzes the degradation of glycine. The P protein binds the alpha-amino group of glycine through its pyridoxal phosphate cofactor; CO(2) is released and the remaining methylamine moiety is then transferred to the lipoamide cofactor of the H protein.</text>
</comment>
<feature type="domain" description="Glycine dehydrogenase C-terminal" evidence="8">
    <location>
        <begin position="343"/>
        <end position="445"/>
    </location>
</feature>
<feature type="domain" description="Glycine cleavage system P-protein N-terminal" evidence="7">
    <location>
        <begin position="28"/>
        <end position="288"/>
    </location>
</feature>